<keyword evidence="2" id="KW-0378">Hydrolase</keyword>
<evidence type="ECO:0000256" key="2">
    <source>
        <dbReference type="ARBA" id="ARBA00022801"/>
    </source>
</evidence>
<evidence type="ECO:0000259" key="6">
    <source>
        <dbReference type="PROSITE" id="PS51194"/>
    </source>
</evidence>
<dbReference type="PROSITE" id="PS51194">
    <property type="entry name" value="HELICASE_CTER"/>
    <property type="match status" value="1"/>
</dbReference>
<dbReference type="GeneID" id="96623938"/>
<dbReference type="Gene3D" id="3.40.50.300">
    <property type="entry name" value="P-loop containing nucleotide triphosphate hydrolases"/>
    <property type="match status" value="2"/>
</dbReference>
<evidence type="ECO:0000256" key="4">
    <source>
        <dbReference type="ARBA" id="ARBA00022840"/>
    </source>
</evidence>
<organism evidence="7 8">
    <name type="scientific">Rothia terrae</name>
    <dbReference type="NCBI Taxonomy" id="396015"/>
    <lineage>
        <taxon>Bacteria</taxon>
        <taxon>Bacillati</taxon>
        <taxon>Actinomycetota</taxon>
        <taxon>Actinomycetes</taxon>
        <taxon>Micrococcales</taxon>
        <taxon>Micrococcaceae</taxon>
        <taxon>Rothia</taxon>
    </lineage>
</organism>
<dbReference type="InterPro" id="IPR021904">
    <property type="entry name" value="DUF3516"/>
</dbReference>
<dbReference type="Proteomes" id="UP000516404">
    <property type="component" value="Chromosome"/>
</dbReference>
<accession>A0A7H2BBC9</accession>
<proteinExistence type="predicted"/>
<dbReference type="SUPFAM" id="SSF52540">
    <property type="entry name" value="P-loop containing nucleoside triphosphate hydrolases"/>
    <property type="match status" value="1"/>
</dbReference>
<evidence type="ECO:0000256" key="1">
    <source>
        <dbReference type="ARBA" id="ARBA00022741"/>
    </source>
</evidence>
<name>A0A7H2BBC9_9MICC</name>
<protein>
    <submittedName>
        <fullName evidence="7">DUF3516 domain-containing protein</fullName>
    </submittedName>
</protein>
<keyword evidence="1" id="KW-0547">Nucleotide-binding</keyword>
<dbReference type="InterPro" id="IPR027417">
    <property type="entry name" value="P-loop_NTPase"/>
</dbReference>
<dbReference type="GO" id="GO:0016787">
    <property type="term" value="F:hydrolase activity"/>
    <property type="evidence" value="ECO:0007669"/>
    <property type="project" value="UniProtKB-KW"/>
</dbReference>
<feature type="domain" description="Helicase C-terminal" evidence="6">
    <location>
        <begin position="232"/>
        <end position="417"/>
    </location>
</feature>
<dbReference type="GO" id="GO:0005524">
    <property type="term" value="F:ATP binding"/>
    <property type="evidence" value="ECO:0007669"/>
    <property type="project" value="UniProtKB-KW"/>
</dbReference>
<dbReference type="GO" id="GO:0003676">
    <property type="term" value="F:nucleic acid binding"/>
    <property type="evidence" value="ECO:0007669"/>
    <property type="project" value="InterPro"/>
</dbReference>
<keyword evidence="4" id="KW-0067">ATP-binding</keyword>
<dbReference type="RefSeq" id="WP_190723966.1">
    <property type="nucleotide sequence ID" value="NZ_CP061539.1"/>
</dbReference>
<dbReference type="KEGG" id="rter:IDM49_06780"/>
<dbReference type="Pfam" id="PF00270">
    <property type="entry name" value="DEAD"/>
    <property type="match status" value="1"/>
</dbReference>
<dbReference type="PANTHER" id="PTHR12131:SF1">
    <property type="entry name" value="ATP-DEPENDENT RNA HELICASE SUPV3L1, MITOCHONDRIAL-RELATED"/>
    <property type="match status" value="1"/>
</dbReference>
<dbReference type="CDD" id="cd17921">
    <property type="entry name" value="DEXHc_Ski2"/>
    <property type="match status" value="1"/>
</dbReference>
<keyword evidence="3" id="KW-0347">Helicase</keyword>
<dbReference type="Pfam" id="PF12029">
    <property type="entry name" value="DUF3516"/>
    <property type="match status" value="1"/>
</dbReference>
<evidence type="ECO:0000313" key="7">
    <source>
        <dbReference type="EMBL" id="QNV36975.1"/>
    </source>
</evidence>
<evidence type="ECO:0000256" key="3">
    <source>
        <dbReference type="ARBA" id="ARBA00022806"/>
    </source>
</evidence>
<dbReference type="AlphaFoldDB" id="A0A7H2BBC9"/>
<feature type="domain" description="Helicase ATP-binding" evidence="5">
    <location>
        <begin position="56"/>
        <end position="212"/>
    </location>
</feature>
<keyword evidence="8" id="KW-1185">Reference proteome</keyword>
<reference evidence="7 8" key="1">
    <citation type="submission" date="2020-09" db="EMBL/GenBank/DDBJ databases">
        <title>Investigation of environmental microbes.</title>
        <authorList>
            <person name="Ou Y."/>
            <person name="Kang Q."/>
        </authorList>
    </citation>
    <scope>NUCLEOTIDE SEQUENCE [LARGE SCALE GENOMIC DNA]</scope>
    <source>
        <strain evidence="7 8">KJZ-14</strain>
    </source>
</reference>
<gene>
    <name evidence="7" type="ORF">IDM49_06780</name>
</gene>
<dbReference type="PANTHER" id="PTHR12131">
    <property type="entry name" value="ATP-DEPENDENT RNA AND DNA HELICASE"/>
    <property type="match status" value="1"/>
</dbReference>
<dbReference type="InterPro" id="IPR001650">
    <property type="entry name" value="Helicase_C-like"/>
</dbReference>
<dbReference type="InterPro" id="IPR011545">
    <property type="entry name" value="DEAD/DEAH_box_helicase_dom"/>
</dbReference>
<dbReference type="GO" id="GO:0004386">
    <property type="term" value="F:helicase activity"/>
    <property type="evidence" value="ECO:0007669"/>
    <property type="project" value="UniProtKB-KW"/>
</dbReference>
<evidence type="ECO:0000313" key="8">
    <source>
        <dbReference type="Proteomes" id="UP000516404"/>
    </source>
</evidence>
<evidence type="ECO:0000259" key="5">
    <source>
        <dbReference type="PROSITE" id="PS51192"/>
    </source>
</evidence>
<dbReference type="SMART" id="SM00487">
    <property type="entry name" value="DEXDc"/>
    <property type="match status" value="1"/>
</dbReference>
<dbReference type="PROSITE" id="PS51192">
    <property type="entry name" value="HELICASE_ATP_BIND_1"/>
    <property type="match status" value="1"/>
</dbReference>
<dbReference type="SMART" id="SM00490">
    <property type="entry name" value="HELICc"/>
    <property type="match status" value="1"/>
</dbReference>
<dbReference type="EMBL" id="CP061539">
    <property type="protein sequence ID" value="QNV36975.1"/>
    <property type="molecule type" value="Genomic_DNA"/>
</dbReference>
<dbReference type="InterPro" id="IPR014001">
    <property type="entry name" value="Helicase_ATP-bd"/>
</dbReference>
<sequence length="865" mass="97084">MNILEHLSPKLAQPENHYFRGDFASNPLSPDEMYEGFLAWISSRGMELYPAQDEAVLELAQGNNVILATPTGSGKSTVAVAAHYVGLATGQRSYYTAPIKALVSEKFFDLVAIFGAENVGMITGDSSINADAPIICCTAEILANVVLREGENADLCQVIMDEFHFYSDPQRGWAWQVPLLDLPQAQFLLMSATLGDTTRFEREMTELTGRTSTLVTNAERPIPLHFYYSNNTVQETVEELVSTRQTPVYIVHFSQLQAIDAAQGLMSVNIASKEDKERINELLADFRFMPGFGKTLQRLVKNGIGVHHAGMLPKYRRLVEQLAQAGLLKVICGTDTLGVGINVPIRTVLITALSKFDGERTRRLKAREFHQIAGRAGRAGFDTAGTVVVQAPEHDIENARLEAKAREKFAGDEKKMAQSLRGKKKKPPQGFVAWSEKTFDQLVEASPEPLTSSFGVSHSMLLNILQREGDPFTAARKFLENNHEPRIKQRQLMRKALGIYRELLAGGVVERLDEPDEYGARVRLTVDLQENFALNQPLSPFALASFSLLDTESETYALDAVSIIEATLEKPRQVLMMQEKKAKSEALAEFKAEGMDYNERMNELDKITYPKPLEDLLEQAFETYSSSAAWVREFELSPKSVVRDMYERAMGFGEYVQYYSLDRSEGILLRYLSDAYKALRQTVPVSALNDDLTDIIEWLGEVIRQTDSSLVDEWEKLAAGEDYQPKEETLEELVAEKAPSVTDNPRAFKVMVRNAMFRRVELFADERDKILGSMDEEYGWDADRWADAMDDYFDEYDDIYTDADARGPQLLSIDDDVTEHPGIWKVRQILSDPDDNHDWAFTAEIDLVASDAAGTPVVRMLSVGN</sequence>
<dbReference type="Pfam" id="PF00271">
    <property type="entry name" value="Helicase_C"/>
    <property type="match status" value="1"/>
</dbReference>
<dbReference type="InterPro" id="IPR050699">
    <property type="entry name" value="RNA-DNA_Helicase"/>
</dbReference>